<dbReference type="Proteomes" id="UP000052979">
    <property type="component" value="Unassembled WGS sequence"/>
</dbReference>
<evidence type="ECO:0000313" key="4">
    <source>
        <dbReference type="EMBL" id="PPI15286.1"/>
    </source>
</evidence>
<dbReference type="EMBL" id="PSWU01000007">
    <property type="protein sequence ID" value="PPI15286.1"/>
    <property type="molecule type" value="Genomic_DNA"/>
</dbReference>
<dbReference type="KEGG" id="rtc:APU90_00505"/>
<comment type="caution">
    <text evidence="3">The sequence shown here is derived from an EMBL/GenBank/DDBJ whole genome shotgun (WGS) entry which is preliminary data.</text>
</comment>
<evidence type="ECO:0000259" key="2">
    <source>
        <dbReference type="Pfam" id="PF26572"/>
    </source>
</evidence>
<dbReference type="InterPro" id="IPR058498">
    <property type="entry name" value="DUF8185"/>
</dbReference>
<evidence type="ECO:0000313" key="6">
    <source>
        <dbReference type="Proteomes" id="UP000237966"/>
    </source>
</evidence>
<dbReference type="KEGG" id="rtx:TI83_05975"/>
<sequence length="221" mass="23689">MSVSFFLADPQSLSDLRIFLGRSARIEEGAIRLLADGHVLAASTVVLQPRGILDRSATVLGLRVYGLAVPTSFDRVVRIRALSERLARVQWETEGANGTPVILPEAEDATAGSWAGISPPRGGWSWREPVDAGVLEQTARAGIEEITAAVGAETGEQIVSRVRSSVWGRPLDGLADVPAGAAFALFALGFLRADDPVALFDSGRWRRLTTRRGHVLVRTPA</sequence>
<dbReference type="Proteomes" id="UP000237966">
    <property type="component" value="Unassembled WGS sequence"/>
</dbReference>
<feature type="domain" description="DUF8010" evidence="1">
    <location>
        <begin position="4"/>
        <end position="90"/>
    </location>
</feature>
<dbReference type="AlphaFoldDB" id="A0A0C5BSF6"/>
<dbReference type="Pfam" id="PF26035">
    <property type="entry name" value="DUF8010"/>
    <property type="match status" value="1"/>
</dbReference>
<protein>
    <submittedName>
        <fullName evidence="3">Uncharacterized protein</fullName>
    </submittedName>
</protein>
<evidence type="ECO:0000259" key="1">
    <source>
        <dbReference type="Pfam" id="PF26035"/>
    </source>
</evidence>
<dbReference type="Pfam" id="PF26572">
    <property type="entry name" value="DUF8185"/>
    <property type="match status" value="1"/>
</dbReference>
<dbReference type="eggNOG" id="ENOG50317IZ">
    <property type="taxonomic scope" value="Bacteria"/>
</dbReference>
<dbReference type="GeneID" id="93667165"/>
<evidence type="ECO:0000313" key="5">
    <source>
        <dbReference type="Proteomes" id="UP000052979"/>
    </source>
</evidence>
<feature type="domain" description="DUF8185" evidence="2">
    <location>
        <begin position="119"/>
        <end position="220"/>
    </location>
</feature>
<dbReference type="InterPro" id="IPR058323">
    <property type="entry name" value="DUF8010"/>
</dbReference>
<evidence type="ECO:0000313" key="3">
    <source>
        <dbReference type="EMBL" id="KKM44568.1"/>
    </source>
</evidence>
<gene>
    <name evidence="4" type="ORF">C5C51_05745</name>
    <name evidence="3" type="ORF">VT73_08465</name>
</gene>
<name>A0A0C5BSF6_9MICO</name>
<reference evidence="4 6" key="2">
    <citation type="submission" date="2018-02" db="EMBL/GenBank/DDBJ databases">
        <title>Bacteriophage NCPPB3778 and a type I-E CRISPR drive the evolution of the US Biological Select Agent, Rathayibacter toxicus.</title>
        <authorList>
            <person name="Davis E.W.II."/>
            <person name="Tabima J.F."/>
            <person name="Weisberg A.J."/>
            <person name="Lopes L.D."/>
            <person name="Wiseman M.S."/>
            <person name="Wiseman M.S."/>
            <person name="Pupko T."/>
            <person name="Belcher M.S."/>
            <person name="Sechler A.J."/>
            <person name="Tancos M.A."/>
            <person name="Schroeder B.K."/>
            <person name="Murray T.D."/>
            <person name="Luster D.G."/>
            <person name="Schneider W.L."/>
            <person name="Rogers E."/>
            <person name="Andreote F.D."/>
            <person name="Grunwald N.J."/>
            <person name="Putnam M.L."/>
            <person name="Chang J.H."/>
        </authorList>
    </citation>
    <scope>NUCLEOTIDE SEQUENCE [LARGE SCALE GENOMIC DNA]</scope>
    <source>
        <strain evidence="4 6">FH99</strain>
    </source>
</reference>
<accession>A0A0C5BSF6</accession>
<proteinExistence type="predicted"/>
<dbReference type="STRING" id="145458.APU90_00505"/>
<dbReference type="EMBL" id="LBFI01000053">
    <property type="protein sequence ID" value="KKM44568.1"/>
    <property type="molecule type" value="Genomic_DNA"/>
</dbReference>
<dbReference type="RefSeq" id="WP_027691286.1">
    <property type="nucleotide sequence ID" value="NZ_CP010848.1"/>
</dbReference>
<dbReference type="PATRIC" id="fig|145458.7.peg.1377"/>
<organism evidence="3 5">
    <name type="scientific">Rathayibacter toxicus</name>
    <dbReference type="NCBI Taxonomy" id="145458"/>
    <lineage>
        <taxon>Bacteria</taxon>
        <taxon>Bacillati</taxon>
        <taxon>Actinomycetota</taxon>
        <taxon>Actinomycetes</taxon>
        <taxon>Micrococcales</taxon>
        <taxon>Microbacteriaceae</taxon>
        <taxon>Rathayibacter</taxon>
    </lineage>
</organism>
<reference evidence="3 5" key="1">
    <citation type="submission" date="2015-04" db="EMBL/GenBank/DDBJ databases">
        <title>Draft genome sequence of Rathayibacter toxicus strain FH-142 (AKA 70134 or CS 32), a Western Australian isolate.</title>
        <authorList>
            <consortium name="Consortium for Microbial Forensics and Genomics (microFORGE)"/>
            <person name="Knight B.M."/>
            <person name="Roberts D.P."/>
            <person name="Lin D."/>
            <person name="Hari K."/>
            <person name="Fletcher J."/>
            <person name="Melcher U."/>
            <person name="Blagden T."/>
            <person name="Luster D.G."/>
            <person name="Sechler A.J."/>
            <person name="Schneider W.L."/>
            <person name="Winegar R.A."/>
        </authorList>
    </citation>
    <scope>NUCLEOTIDE SEQUENCE [LARGE SCALE GENOMIC DNA]</scope>
    <source>
        <strain evidence="3 5">FH142</strain>
    </source>
</reference>
<dbReference type="OrthoDB" id="4801220at2"/>
<keyword evidence="5" id="KW-1185">Reference proteome</keyword>